<dbReference type="Proteomes" id="UP000186601">
    <property type="component" value="Unassembled WGS sequence"/>
</dbReference>
<feature type="compositionally biased region" description="Polar residues" evidence="1">
    <location>
        <begin position="116"/>
        <end position="127"/>
    </location>
</feature>
<feature type="compositionally biased region" description="Basic and acidic residues" evidence="1">
    <location>
        <begin position="522"/>
        <end position="531"/>
    </location>
</feature>
<evidence type="ECO:0000256" key="2">
    <source>
        <dbReference type="SAM" id="Phobius"/>
    </source>
</evidence>
<dbReference type="OrthoDB" id="3266087at2759"/>
<feature type="region of interest" description="Disordered" evidence="1">
    <location>
        <begin position="477"/>
        <end position="553"/>
    </location>
</feature>
<feature type="compositionally biased region" description="Polar residues" evidence="1">
    <location>
        <begin position="662"/>
        <end position="671"/>
    </location>
</feature>
<feature type="compositionally biased region" description="Low complexity" evidence="1">
    <location>
        <begin position="14"/>
        <end position="23"/>
    </location>
</feature>
<feature type="region of interest" description="Disordered" evidence="1">
    <location>
        <begin position="139"/>
        <end position="243"/>
    </location>
</feature>
<keyword evidence="2" id="KW-1133">Transmembrane helix</keyword>
<reference evidence="3 4" key="1">
    <citation type="submission" date="2018-02" db="EMBL/GenBank/DDBJ databases">
        <title>Genome sequence of the basidiomycete white-rot fungus Phlebia centrifuga.</title>
        <authorList>
            <person name="Granchi Z."/>
            <person name="Peng M."/>
            <person name="de Vries R.P."/>
            <person name="Hilden K."/>
            <person name="Makela M.R."/>
            <person name="Grigoriev I."/>
            <person name="Riley R."/>
        </authorList>
    </citation>
    <scope>NUCLEOTIDE SEQUENCE [LARGE SCALE GENOMIC DNA]</scope>
    <source>
        <strain evidence="3 4">FBCC195</strain>
    </source>
</reference>
<organism evidence="3 4">
    <name type="scientific">Hermanssonia centrifuga</name>
    <dbReference type="NCBI Taxonomy" id="98765"/>
    <lineage>
        <taxon>Eukaryota</taxon>
        <taxon>Fungi</taxon>
        <taxon>Dikarya</taxon>
        <taxon>Basidiomycota</taxon>
        <taxon>Agaricomycotina</taxon>
        <taxon>Agaricomycetes</taxon>
        <taxon>Polyporales</taxon>
        <taxon>Meruliaceae</taxon>
        <taxon>Hermanssonia</taxon>
    </lineage>
</organism>
<keyword evidence="2" id="KW-0472">Membrane</keyword>
<accession>A0A2R6RVN0</accession>
<feature type="region of interest" description="Disordered" evidence="1">
    <location>
        <begin position="329"/>
        <end position="354"/>
    </location>
</feature>
<feature type="region of interest" description="Disordered" evidence="1">
    <location>
        <begin position="574"/>
        <end position="746"/>
    </location>
</feature>
<gene>
    <name evidence="3" type="ORF">PHLCEN_2v1865</name>
</gene>
<evidence type="ECO:0000313" key="3">
    <source>
        <dbReference type="EMBL" id="PSS34071.1"/>
    </source>
</evidence>
<feature type="compositionally biased region" description="Basic and acidic residues" evidence="1">
    <location>
        <begin position="497"/>
        <end position="508"/>
    </location>
</feature>
<sequence>MHSIVARLRGRAISQSTTTSAQSDEAIPSTPDTPTSPLMSALPLPGEPPSVVGRKILPHVHELMDSFPAKSDPMAGLSPPPSGSRSVANFKAQKPNSPAVSLGQDSRSGSPAGHSARSSLRMSQDSLSRFSQKISSVSGWSTFGRNKQPGTVRPGQSHLPSSTRQLHTGSVDTFTTRHTSAQGDSGNVPETVSFLSRQDHSPRSSSVAVTPRRRSFSSELNHDVPTNERPSPAHTTSSRQHSTYRSMTIGSSSYSTQSQSISLPSVHTPLEQIFDISSLSPRTFGHPTPPDGSAISSTLLTPPPLPPLVHPELIASLATRQQPMVQDISNTSVTTPPRRRHSSLNSKTYPPHRRCKREYNGQDENMPFPSHESLPSGRTLRAYASTPGVRSIFRAAQHSRLTRNSSVKSARRSSAEWSARQATVGVTAECVSEYGWPAEVSKEILKLTLDGSERRTNKAVTANAEIKQRGKNVVALSSQVTRPCSPPLRSHSPLDFSEDKTDGGDKQSRSSRNSDNPAPIRRRSEGEDETKMLVPDGGSSTLKWAGKDSYQPATLPRASVTRAYRKSILLPSSSIAQGPEAGPSSLQQPSPPNTPPRKRSSFRQPGRSSSEPALSQVPETPLNNAKGKRKLEEIDITPPDQRNANHATFVIPTGHRRALHQSEPSRAPSSYQRKRVRLTSTSPTPSVNHSRPGSANNTADVASTSSRPYPSPSPAVRALSRAASTRSNQHSTHSATPDTRRDGHRSMSEISIPISALVAPHPPSVARSNTYHMRDPRRPPPITPTSWALHLRSEYQESSPFHAWCFFAGFLLFPLWWIVSFMSIPQTRSLGATDTEKGVTLDDPQVEHD</sequence>
<dbReference type="AlphaFoldDB" id="A0A2R6RVN0"/>
<feature type="compositionally biased region" description="Polar residues" evidence="1">
    <location>
        <begin position="233"/>
        <end position="243"/>
    </location>
</feature>
<protein>
    <submittedName>
        <fullName evidence="3">Uncharacterized protein</fullName>
    </submittedName>
</protein>
<feature type="region of interest" description="Disordered" evidence="1">
    <location>
        <begin position="1"/>
        <end position="52"/>
    </location>
</feature>
<feature type="compositionally biased region" description="Polar residues" evidence="1">
    <location>
        <begin position="139"/>
        <end position="149"/>
    </location>
</feature>
<comment type="caution">
    <text evidence="3">The sequence shown here is derived from an EMBL/GenBank/DDBJ whole genome shotgun (WGS) entry which is preliminary data.</text>
</comment>
<keyword evidence="2" id="KW-0812">Transmembrane</keyword>
<feature type="compositionally biased region" description="Polar residues" evidence="1">
    <location>
        <begin position="94"/>
        <end position="109"/>
    </location>
</feature>
<feature type="compositionally biased region" description="Polar residues" evidence="1">
    <location>
        <begin position="158"/>
        <end position="196"/>
    </location>
</feature>
<feature type="compositionally biased region" description="Polar residues" evidence="1">
    <location>
        <begin position="722"/>
        <end position="737"/>
    </location>
</feature>
<feature type="region of interest" description="Disordered" evidence="1">
    <location>
        <begin position="67"/>
        <end position="127"/>
    </location>
</feature>
<feature type="transmembrane region" description="Helical" evidence="2">
    <location>
        <begin position="801"/>
        <end position="819"/>
    </location>
</feature>
<evidence type="ECO:0000256" key="1">
    <source>
        <dbReference type="SAM" id="MobiDB-lite"/>
    </source>
</evidence>
<proteinExistence type="predicted"/>
<feature type="compositionally biased region" description="Polar residues" evidence="1">
    <location>
        <begin position="678"/>
        <end position="702"/>
    </location>
</feature>
<dbReference type="EMBL" id="MLYV02000158">
    <property type="protein sequence ID" value="PSS34071.1"/>
    <property type="molecule type" value="Genomic_DNA"/>
</dbReference>
<evidence type="ECO:0000313" key="4">
    <source>
        <dbReference type="Proteomes" id="UP000186601"/>
    </source>
</evidence>
<name>A0A2R6RVN0_9APHY</name>
<keyword evidence="4" id="KW-1185">Reference proteome</keyword>
<feature type="compositionally biased region" description="Polar residues" evidence="1">
    <location>
        <begin position="602"/>
        <end position="623"/>
    </location>
</feature>